<evidence type="ECO:0000259" key="8">
    <source>
        <dbReference type="Pfam" id="PF00892"/>
    </source>
</evidence>
<evidence type="ECO:0000256" key="3">
    <source>
        <dbReference type="ARBA" id="ARBA00022692"/>
    </source>
</evidence>
<feature type="transmembrane region" description="Helical" evidence="7">
    <location>
        <begin position="247"/>
        <end position="267"/>
    </location>
</feature>
<evidence type="ECO:0000256" key="1">
    <source>
        <dbReference type="ARBA" id="ARBA00004651"/>
    </source>
</evidence>
<dbReference type="InterPro" id="IPR000620">
    <property type="entry name" value="EamA_dom"/>
</dbReference>
<organism evidence="9 10">
    <name type="scientific">Nannochloropsis gaditana</name>
    <dbReference type="NCBI Taxonomy" id="72520"/>
    <lineage>
        <taxon>Eukaryota</taxon>
        <taxon>Sar</taxon>
        <taxon>Stramenopiles</taxon>
        <taxon>Ochrophyta</taxon>
        <taxon>Eustigmatophyceae</taxon>
        <taxon>Eustigmatales</taxon>
        <taxon>Monodopsidaceae</taxon>
        <taxon>Nannochloropsis</taxon>
    </lineage>
</organism>
<feature type="domain" description="EamA" evidence="8">
    <location>
        <begin position="85"/>
        <end position="207"/>
    </location>
</feature>
<dbReference type="SUPFAM" id="SSF103481">
    <property type="entry name" value="Multidrug resistance efflux transporter EmrE"/>
    <property type="match status" value="2"/>
</dbReference>
<feature type="compositionally biased region" description="Acidic residues" evidence="6">
    <location>
        <begin position="61"/>
        <end position="71"/>
    </location>
</feature>
<accession>W7TRX7</accession>
<evidence type="ECO:0000256" key="5">
    <source>
        <dbReference type="ARBA" id="ARBA00023136"/>
    </source>
</evidence>
<feature type="transmembrane region" description="Helical" evidence="7">
    <location>
        <begin position="349"/>
        <end position="372"/>
    </location>
</feature>
<feature type="region of interest" description="Disordered" evidence="6">
    <location>
        <begin position="1"/>
        <end position="71"/>
    </location>
</feature>
<name>W7TRX7_9STRA</name>
<feature type="compositionally biased region" description="Low complexity" evidence="6">
    <location>
        <begin position="43"/>
        <end position="55"/>
    </location>
</feature>
<reference evidence="9 10" key="1">
    <citation type="journal article" date="2014" name="Mol. Plant">
        <title>Chromosome Scale Genome Assembly and Transcriptome Profiling of Nannochloropsis gaditana in Nitrogen Depletion.</title>
        <authorList>
            <person name="Corteggiani Carpinelli E."/>
            <person name="Telatin A."/>
            <person name="Vitulo N."/>
            <person name="Forcato C."/>
            <person name="D'Angelo M."/>
            <person name="Schiavon R."/>
            <person name="Vezzi A."/>
            <person name="Giacometti G.M."/>
            <person name="Morosinotto T."/>
            <person name="Valle G."/>
        </authorList>
    </citation>
    <scope>NUCLEOTIDE SEQUENCE [LARGE SCALE GENOMIC DNA]</scope>
    <source>
        <strain evidence="9 10">B-31</strain>
    </source>
</reference>
<comment type="subcellular location">
    <subcellularLocation>
        <location evidence="1">Cell membrane</location>
        <topology evidence="1">Multi-pass membrane protein</topology>
    </subcellularLocation>
</comment>
<evidence type="ECO:0000256" key="2">
    <source>
        <dbReference type="ARBA" id="ARBA00022475"/>
    </source>
</evidence>
<keyword evidence="10" id="KW-1185">Reference proteome</keyword>
<dbReference type="InterPro" id="IPR051258">
    <property type="entry name" value="Diverse_Substrate_Transporter"/>
</dbReference>
<evidence type="ECO:0000313" key="10">
    <source>
        <dbReference type="Proteomes" id="UP000019335"/>
    </source>
</evidence>
<keyword evidence="5 7" id="KW-0472">Membrane</keyword>
<comment type="caution">
    <text evidence="9">The sequence shown here is derived from an EMBL/GenBank/DDBJ whole genome shotgun (WGS) entry which is preliminary data.</text>
</comment>
<feature type="transmembrane region" description="Helical" evidence="7">
    <location>
        <begin position="287"/>
        <end position="307"/>
    </location>
</feature>
<dbReference type="EMBL" id="AZIL01001691">
    <property type="protein sequence ID" value="EWM23301.1"/>
    <property type="molecule type" value="Genomic_DNA"/>
</dbReference>
<feature type="domain" description="EamA" evidence="8">
    <location>
        <begin position="216"/>
        <end position="358"/>
    </location>
</feature>
<evidence type="ECO:0000256" key="7">
    <source>
        <dbReference type="SAM" id="Phobius"/>
    </source>
</evidence>
<feature type="transmembrane region" description="Helical" evidence="7">
    <location>
        <begin position="81"/>
        <end position="100"/>
    </location>
</feature>
<feature type="non-terminal residue" evidence="9">
    <location>
        <position position="1"/>
    </location>
</feature>
<dbReference type="PANTHER" id="PTHR42920:SF5">
    <property type="entry name" value="EAMA DOMAIN-CONTAINING PROTEIN"/>
    <property type="match status" value="1"/>
</dbReference>
<evidence type="ECO:0000256" key="4">
    <source>
        <dbReference type="ARBA" id="ARBA00022989"/>
    </source>
</evidence>
<feature type="transmembrane region" description="Helical" evidence="7">
    <location>
        <begin position="112"/>
        <end position="131"/>
    </location>
</feature>
<feature type="transmembrane region" description="Helical" evidence="7">
    <location>
        <begin position="319"/>
        <end position="337"/>
    </location>
</feature>
<dbReference type="AlphaFoldDB" id="W7TRX7"/>
<dbReference type="GO" id="GO:0005886">
    <property type="term" value="C:plasma membrane"/>
    <property type="evidence" value="ECO:0007669"/>
    <property type="project" value="UniProtKB-SubCell"/>
</dbReference>
<evidence type="ECO:0000313" key="9">
    <source>
        <dbReference type="EMBL" id="EWM23301.1"/>
    </source>
</evidence>
<keyword evidence="2" id="KW-1003">Cell membrane</keyword>
<feature type="transmembrane region" description="Helical" evidence="7">
    <location>
        <begin position="166"/>
        <end position="184"/>
    </location>
</feature>
<dbReference type="InterPro" id="IPR037185">
    <property type="entry name" value="EmrE-like"/>
</dbReference>
<evidence type="ECO:0000256" key="6">
    <source>
        <dbReference type="SAM" id="MobiDB-lite"/>
    </source>
</evidence>
<keyword evidence="3 7" id="KW-0812">Transmembrane</keyword>
<dbReference type="PANTHER" id="PTHR42920">
    <property type="entry name" value="OS03G0707200 PROTEIN-RELATED"/>
    <property type="match status" value="1"/>
</dbReference>
<feature type="transmembrane region" description="Helical" evidence="7">
    <location>
        <begin position="143"/>
        <end position="160"/>
    </location>
</feature>
<dbReference type="OrthoDB" id="2017960at2759"/>
<gene>
    <name evidence="9" type="ORF">Naga_101051g3</name>
</gene>
<feature type="compositionally biased region" description="Basic residues" evidence="6">
    <location>
        <begin position="1"/>
        <end position="10"/>
    </location>
</feature>
<dbReference type="Proteomes" id="UP000019335">
    <property type="component" value="Chromosome 17"/>
</dbReference>
<feature type="transmembrane region" description="Helical" evidence="7">
    <location>
        <begin position="191"/>
        <end position="209"/>
    </location>
</feature>
<protein>
    <submittedName>
        <fullName evidence="9">Drug/metabolite transporter</fullName>
    </submittedName>
</protein>
<proteinExistence type="predicted"/>
<dbReference type="Pfam" id="PF00892">
    <property type="entry name" value="EamA"/>
    <property type="match status" value="2"/>
</dbReference>
<sequence>HMPGFGRRHQPCLAGKMDGGGGSKVQTFDPLALVGRKNKGRASSTTSSSGTTSLLERQESLEGELEEGVSLEGTDEKDNTIYKAMLVVVALLWGSNFGALKYLDTCGVDVSLLTSMRFLLASVALLPFLWGKGMPVLKAGLEVGLWVTLGYITQAIGLETTEASKSAFICSLTVVVVPLIQGLLGKKIAPTTWTACGLAVLGVGLLTLQGATGPVIGDLWSLGQPLGFGIAFMRIEHYMKQLPGKAIPLAAAQMISVFGVSAVWAAVTTGMFQNTGDLSILFDTPHFLSLLYTGLISSALAVVIESAALEYVSSEETSIIFSTEPLFAAATSAVVLGERLKPSGILGGFVILSACLLTQVDLTSLATVLPILSRVADEGSQRTQD</sequence>
<keyword evidence="4 7" id="KW-1133">Transmembrane helix</keyword>